<evidence type="ECO:0000313" key="1">
    <source>
        <dbReference type="EMBL" id="KXU82442.1"/>
    </source>
</evidence>
<dbReference type="STRING" id="1399968.CI15_33450"/>
<reference evidence="1 2" key="1">
    <citation type="journal article" date="2015" name="Int. J. Syst. Evol. Microbiol.">
        <title>Burkholderia monticola sp. nov., isolated from mountain soil.</title>
        <authorList>
            <person name="Baek I."/>
            <person name="Seo B."/>
            <person name="Lee I."/>
            <person name="Yi H."/>
            <person name="Chun J."/>
        </authorList>
    </citation>
    <scope>NUCLEOTIDE SEQUENCE [LARGE SCALE GENOMIC DNA]</scope>
    <source>
        <strain evidence="1 2">JC2948</strain>
    </source>
</reference>
<comment type="caution">
    <text evidence="1">The sequence shown here is derived from an EMBL/GenBank/DDBJ whole genome shotgun (WGS) entry which is preliminary data.</text>
</comment>
<keyword evidence="2" id="KW-1185">Reference proteome</keyword>
<accession>A0A149PBP9</accession>
<dbReference type="AlphaFoldDB" id="A0A149PBP9"/>
<gene>
    <name evidence="1" type="ORF">CI15_33450</name>
</gene>
<dbReference type="EMBL" id="LRBG01000039">
    <property type="protein sequence ID" value="KXU82442.1"/>
    <property type="molecule type" value="Genomic_DNA"/>
</dbReference>
<sequence>MPDWARDHFGQMNDFTAAYAVIEELARAASPQAVPAQTRALTDVRLDEILRLAANYGCALLAGRPDEADGVFAQLNALLAAQVSGGDHE</sequence>
<proteinExistence type="predicted"/>
<evidence type="ECO:0000313" key="2">
    <source>
        <dbReference type="Proteomes" id="UP000075613"/>
    </source>
</evidence>
<protein>
    <submittedName>
        <fullName evidence="1">Uncharacterized protein</fullName>
    </submittedName>
</protein>
<dbReference type="Proteomes" id="UP000075613">
    <property type="component" value="Unassembled WGS sequence"/>
</dbReference>
<name>A0A149PBP9_9BURK</name>
<organism evidence="1 2">
    <name type="scientific">Paraburkholderia monticola</name>
    <dbReference type="NCBI Taxonomy" id="1399968"/>
    <lineage>
        <taxon>Bacteria</taxon>
        <taxon>Pseudomonadati</taxon>
        <taxon>Pseudomonadota</taxon>
        <taxon>Betaproteobacteria</taxon>
        <taxon>Burkholderiales</taxon>
        <taxon>Burkholderiaceae</taxon>
        <taxon>Paraburkholderia</taxon>
    </lineage>
</organism>